<evidence type="ECO:0000259" key="2">
    <source>
        <dbReference type="Pfam" id="PF25967"/>
    </source>
</evidence>
<evidence type="ECO:0000313" key="3">
    <source>
        <dbReference type="EMBL" id="GAF89438.1"/>
    </source>
</evidence>
<dbReference type="AlphaFoldDB" id="X0T7G7"/>
<evidence type="ECO:0000256" key="1">
    <source>
        <dbReference type="SAM" id="MobiDB-lite"/>
    </source>
</evidence>
<reference evidence="3" key="1">
    <citation type="journal article" date="2014" name="Front. Microbiol.">
        <title>High frequency of phylogenetically diverse reductive dehalogenase-homologous genes in deep subseafloor sedimentary metagenomes.</title>
        <authorList>
            <person name="Kawai M."/>
            <person name="Futagami T."/>
            <person name="Toyoda A."/>
            <person name="Takaki Y."/>
            <person name="Nishi S."/>
            <person name="Hori S."/>
            <person name="Arai W."/>
            <person name="Tsubouchi T."/>
            <person name="Morono Y."/>
            <person name="Uchiyama I."/>
            <person name="Ito T."/>
            <person name="Fujiyama A."/>
            <person name="Inagaki F."/>
            <person name="Takami H."/>
        </authorList>
    </citation>
    <scope>NUCLEOTIDE SEQUENCE</scope>
    <source>
        <strain evidence="3">Expedition CK06-06</strain>
    </source>
</reference>
<dbReference type="InterPro" id="IPR058627">
    <property type="entry name" value="MdtA-like_C"/>
</dbReference>
<feature type="region of interest" description="Disordered" evidence="1">
    <location>
        <begin position="62"/>
        <end position="81"/>
    </location>
</feature>
<proteinExistence type="predicted"/>
<accession>X0T7G7</accession>
<sequence>NVLLVPNSAIIGSGRQIYVKVVSPDGVIEDRLVTTGISNWQYTEIIEGLSEGEKVVIPETTTITPTTPESGMPFFPGGGMR</sequence>
<protein>
    <recommendedName>
        <fullName evidence="2">Multidrug resistance protein MdtA-like C-terminal permuted SH3 domain-containing protein</fullName>
    </recommendedName>
</protein>
<dbReference type="Gene3D" id="2.40.420.20">
    <property type="match status" value="1"/>
</dbReference>
<feature type="domain" description="Multidrug resistance protein MdtA-like C-terminal permuted SH3" evidence="2">
    <location>
        <begin position="1"/>
        <end position="59"/>
    </location>
</feature>
<comment type="caution">
    <text evidence="3">The sequence shown here is derived from an EMBL/GenBank/DDBJ whole genome shotgun (WGS) entry which is preliminary data.</text>
</comment>
<name>X0T7G7_9ZZZZ</name>
<feature type="non-terminal residue" evidence="3">
    <location>
        <position position="1"/>
    </location>
</feature>
<dbReference type="EMBL" id="BARS01015347">
    <property type="protein sequence ID" value="GAF89438.1"/>
    <property type="molecule type" value="Genomic_DNA"/>
</dbReference>
<gene>
    <name evidence="3" type="ORF">S01H1_25409</name>
</gene>
<dbReference type="Pfam" id="PF25967">
    <property type="entry name" value="RND-MFP_C"/>
    <property type="match status" value="1"/>
</dbReference>
<organism evidence="3">
    <name type="scientific">marine sediment metagenome</name>
    <dbReference type="NCBI Taxonomy" id="412755"/>
    <lineage>
        <taxon>unclassified sequences</taxon>
        <taxon>metagenomes</taxon>
        <taxon>ecological metagenomes</taxon>
    </lineage>
</organism>